<dbReference type="PANTHER" id="PTHR39337">
    <property type="entry name" value="BLR5642 PROTEIN"/>
    <property type="match status" value="1"/>
</dbReference>
<dbReference type="PANTHER" id="PTHR39337:SF1">
    <property type="entry name" value="BLR5642 PROTEIN"/>
    <property type="match status" value="1"/>
</dbReference>
<name>A0ABY5AMV4_9CYAN</name>
<evidence type="ECO:0000313" key="2">
    <source>
        <dbReference type="Proteomes" id="UP001056708"/>
    </source>
</evidence>
<dbReference type="RefSeq" id="WP_252662566.1">
    <property type="nucleotide sequence ID" value="NZ_CP098611.1"/>
</dbReference>
<evidence type="ECO:0000313" key="1">
    <source>
        <dbReference type="EMBL" id="USR90538.1"/>
    </source>
</evidence>
<sequence>MELFSIGHSNSQIEVFLGLLQQHQITALADVRSSPYSRFLPHFNQESLKSSLAKVGIHYVFLGKELGAKPSNLACYVGNKARYDKIAATEEFQQGLERLVRGLQRHRIAVMCAEKDPLTCHRAILVCRQAQLLNPEITIHHILQSGELESQHQLEERLLIKQGFQAVTSQPIPVVQLSLFTTPEETLPSREECLAQAYERQGEEIAYVET</sequence>
<proteinExistence type="predicted"/>
<accession>A0ABY5AMV4</accession>
<organism evidence="1 2">
    <name type="scientific">Phormidium yuhuli AB48</name>
    <dbReference type="NCBI Taxonomy" id="2940671"/>
    <lineage>
        <taxon>Bacteria</taxon>
        <taxon>Bacillati</taxon>
        <taxon>Cyanobacteriota</taxon>
        <taxon>Cyanophyceae</taxon>
        <taxon>Oscillatoriophycideae</taxon>
        <taxon>Oscillatoriales</taxon>
        <taxon>Oscillatoriaceae</taxon>
        <taxon>Phormidium</taxon>
        <taxon>Phormidium yuhuli</taxon>
    </lineage>
</organism>
<dbReference type="Pfam" id="PF04343">
    <property type="entry name" value="DUF488"/>
    <property type="match status" value="1"/>
</dbReference>
<gene>
    <name evidence="1" type="ORF">NEA10_17135</name>
</gene>
<protein>
    <submittedName>
        <fullName evidence="1">DUF488 domain-containing protein</fullName>
    </submittedName>
</protein>
<dbReference type="EMBL" id="CP098611">
    <property type="protein sequence ID" value="USR90538.1"/>
    <property type="molecule type" value="Genomic_DNA"/>
</dbReference>
<dbReference type="Proteomes" id="UP001056708">
    <property type="component" value="Chromosome"/>
</dbReference>
<reference evidence="1" key="1">
    <citation type="submission" date="2022-06" db="EMBL/GenBank/DDBJ databases">
        <title>Genome sequence of Phormidium yuhuli AB48 isolated from an industrial photobioreactor environment.</title>
        <authorList>
            <person name="Qiu Y."/>
            <person name="Noonan A.J.C."/>
            <person name="Dofher K."/>
            <person name="Koch M."/>
            <person name="Kieft B."/>
            <person name="Lin X."/>
            <person name="Ziels R.M."/>
            <person name="Hallam S.J."/>
        </authorList>
    </citation>
    <scope>NUCLEOTIDE SEQUENCE</scope>
    <source>
        <strain evidence="1">AB48</strain>
    </source>
</reference>
<dbReference type="InterPro" id="IPR007438">
    <property type="entry name" value="DUF488"/>
</dbReference>
<keyword evidence="2" id="KW-1185">Reference proteome</keyword>